<dbReference type="InterPro" id="IPR020846">
    <property type="entry name" value="MFS_dom"/>
</dbReference>
<dbReference type="Proteomes" id="UP000199375">
    <property type="component" value="Unassembled WGS sequence"/>
</dbReference>
<name>A0A1C4YLF2_9ACTN</name>
<reference evidence="8 9" key="1">
    <citation type="submission" date="2016-06" db="EMBL/GenBank/DDBJ databases">
        <authorList>
            <person name="Kjaerup R.B."/>
            <person name="Dalgaard T.S."/>
            <person name="Juul-Madsen H.R."/>
        </authorList>
    </citation>
    <scope>NUCLEOTIDE SEQUENCE [LARGE SCALE GENOMIC DNA]</scope>
    <source>
        <strain evidence="8 9">DSM 45626</strain>
    </source>
</reference>
<dbReference type="PROSITE" id="PS50850">
    <property type="entry name" value="MFS"/>
    <property type="match status" value="1"/>
</dbReference>
<evidence type="ECO:0000256" key="1">
    <source>
        <dbReference type="ARBA" id="ARBA00004651"/>
    </source>
</evidence>
<feature type="transmembrane region" description="Helical" evidence="6">
    <location>
        <begin position="151"/>
        <end position="169"/>
    </location>
</feature>
<dbReference type="AlphaFoldDB" id="A0A1C4YLF2"/>
<evidence type="ECO:0000256" key="3">
    <source>
        <dbReference type="ARBA" id="ARBA00022692"/>
    </source>
</evidence>
<comment type="subcellular location">
    <subcellularLocation>
        <location evidence="1">Cell membrane</location>
        <topology evidence="1">Multi-pass membrane protein</topology>
    </subcellularLocation>
</comment>
<keyword evidence="5 6" id="KW-0472">Membrane</keyword>
<dbReference type="Pfam" id="PF07690">
    <property type="entry name" value="MFS_1"/>
    <property type="match status" value="1"/>
</dbReference>
<protein>
    <submittedName>
        <fullName evidence="8">Major Facilitator Superfamily protein</fullName>
    </submittedName>
</protein>
<feature type="transmembrane region" description="Helical" evidence="6">
    <location>
        <begin position="33"/>
        <end position="51"/>
    </location>
</feature>
<evidence type="ECO:0000256" key="2">
    <source>
        <dbReference type="ARBA" id="ARBA00022475"/>
    </source>
</evidence>
<evidence type="ECO:0000256" key="6">
    <source>
        <dbReference type="SAM" id="Phobius"/>
    </source>
</evidence>
<dbReference type="EMBL" id="FMCW01000054">
    <property type="protein sequence ID" value="SCF21498.1"/>
    <property type="molecule type" value="Genomic_DNA"/>
</dbReference>
<dbReference type="SUPFAM" id="SSF103473">
    <property type="entry name" value="MFS general substrate transporter"/>
    <property type="match status" value="1"/>
</dbReference>
<dbReference type="GO" id="GO:0005886">
    <property type="term" value="C:plasma membrane"/>
    <property type="evidence" value="ECO:0007669"/>
    <property type="project" value="UniProtKB-SubCell"/>
</dbReference>
<dbReference type="InterPro" id="IPR011701">
    <property type="entry name" value="MFS"/>
</dbReference>
<dbReference type="Gene3D" id="1.20.1250.20">
    <property type="entry name" value="MFS general substrate transporter like domains"/>
    <property type="match status" value="1"/>
</dbReference>
<keyword evidence="2" id="KW-1003">Cell membrane</keyword>
<evidence type="ECO:0000256" key="5">
    <source>
        <dbReference type="ARBA" id="ARBA00023136"/>
    </source>
</evidence>
<dbReference type="PANTHER" id="PTHR23513:SF6">
    <property type="entry name" value="MAJOR FACILITATOR SUPERFAMILY ASSOCIATED DOMAIN-CONTAINING PROTEIN"/>
    <property type="match status" value="1"/>
</dbReference>
<accession>A0A1C4YLF2</accession>
<feature type="transmembrane region" description="Helical" evidence="6">
    <location>
        <begin position="63"/>
        <end position="80"/>
    </location>
</feature>
<dbReference type="InterPro" id="IPR036259">
    <property type="entry name" value="MFS_trans_sf"/>
</dbReference>
<evidence type="ECO:0000313" key="8">
    <source>
        <dbReference type="EMBL" id="SCF21498.1"/>
    </source>
</evidence>
<feature type="transmembrane region" description="Helical" evidence="6">
    <location>
        <begin position="86"/>
        <end position="104"/>
    </location>
</feature>
<evidence type="ECO:0000259" key="7">
    <source>
        <dbReference type="PROSITE" id="PS50850"/>
    </source>
</evidence>
<keyword evidence="3 6" id="KW-0812">Transmembrane</keyword>
<sequence length="189" mass="19716">MTMVVTVLAACWGAWLALIPLVATDVIRLDARGYGILLSALGVGGLVGVLAVGPINRWLGRRWAMFADILGTAAMVAAPVVSTDMWVVAAAAFLGGMGGTLWTVNSRTISQRVVPEEMLGRYNAAARLFGWGALPVGAGLVGLLAEWFGVRAAFAVFAVATLALVVPFLRTVTPAALAEVPTGHAHHDR</sequence>
<gene>
    <name evidence="8" type="ORF">GA0070558_1543</name>
</gene>
<feature type="transmembrane region" description="Helical" evidence="6">
    <location>
        <begin position="125"/>
        <end position="145"/>
    </location>
</feature>
<proteinExistence type="predicted"/>
<organism evidence="8 9">
    <name type="scientific">Micromonospora haikouensis</name>
    <dbReference type="NCBI Taxonomy" id="686309"/>
    <lineage>
        <taxon>Bacteria</taxon>
        <taxon>Bacillati</taxon>
        <taxon>Actinomycetota</taxon>
        <taxon>Actinomycetes</taxon>
        <taxon>Micromonosporales</taxon>
        <taxon>Micromonosporaceae</taxon>
        <taxon>Micromonospora</taxon>
    </lineage>
</organism>
<dbReference type="PANTHER" id="PTHR23513">
    <property type="entry name" value="INTEGRAL MEMBRANE EFFLUX PROTEIN-RELATED"/>
    <property type="match status" value="1"/>
</dbReference>
<evidence type="ECO:0000313" key="9">
    <source>
        <dbReference type="Proteomes" id="UP000199375"/>
    </source>
</evidence>
<evidence type="ECO:0000256" key="4">
    <source>
        <dbReference type="ARBA" id="ARBA00022989"/>
    </source>
</evidence>
<keyword evidence="4 6" id="KW-1133">Transmembrane helix</keyword>
<feature type="domain" description="Major facilitator superfamily (MFS) profile" evidence="7">
    <location>
        <begin position="1"/>
        <end position="189"/>
    </location>
</feature>
<dbReference type="GO" id="GO:0022857">
    <property type="term" value="F:transmembrane transporter activity"/>
    <property type="evidence" value="ECO:0007669"/>
    <property type="project" value="InterPro"/>
</dbReference>